<evidence type="ECO:0000313" key="2">
    <source>
        <dbReference type="EMBL" id="QDY97668.1"/>
    </source>
</evidence>
<organism evidence="2 3">
    <name type="scientific">Agrobacterium tumefaciens</name>
    <dbReference type="NCBI Taxonomy" id="358"/>
    <lineage>
        <taxon>Bacteria</taxon>
        <taxon>Pseudomonadati</taxon>
        <taxon>Pseudomonadota</taxon>
        <taxon>Alphaproteobacteria</taxon>
        <taxon>Hyphomicrobiales</taxon>
        <taxon>Rhizobiaceae</taxon>
        <taxon>Rhizobium/Agrobacterium group</taxon>
        <taxon>Agrobacterium</taxon>
        <taxon>Agrobacterium tumefaciens complex</taxon>
    </lineage>
</organism>
<geneLocation type="plasmid" evidence="3">
    <name>pat</name>
</geneLocation>
<dbReference type="AlphaFoldDB" id="A0AAP9E9U6"/>
<name>A0AAP9E9U6_AGRTU</name>
<accession>A0AAP9E9U6</accession>
<keyword evidence="1" id="KW-0175">Coiled coil</keyword>
<proteinExistence type="predicted"/>
<sequence>MFGNRKRQMLSEIASLRSQLEACENNERTLQQRCGIGLWSATMSDKASKQSDAAWNWSDECRRLIGAAAKDMSSTNFNVLLDRMAPVGATFVREKFEALNRTGFAGDRLV</sequence>
<evidence type="ECO:0000313" key="3">
    <source>
        <dbReference type="Proteomes" id="UP000222296"/>
    </source>
</evidence>
<dbReference type="Proteomes" id="UP000222296">
    <property type="component" value="Plasmid pAt"/>
</dbReference>
<gene>
    <name evidence="2" type="ORF">CG010_026315</name>
</gene>
<dbReference type="RefSeq" id="WP_099087018.1">
    <property type="nucleotide sequence ID" value="NZ_CP042276.1"/>
</dbReference>
<evidence type="ECO:0000256" key="1">
    <source>
        <dbReference type="SAM" id="Coils"/>
    </source>
</evidence>
<keyword evidence="2" id="KW-0614">Plasmid</keyword>
<feature type="coiled-coil region" evidence="1">
    <location>
        <begin position="6"/>
        <end position="33"/>
    </location>
</feature>
<reference evidence="2 3" key="1">
    <citation type="journal article" date="2017" name="Genome Announc.">
        <title>Draft Genome Sequence of Agrobacterium tumefaciens Biovar 1 Strain 186, Isolated from Walnut.</title>
        <authorList>
            <person name="Poret-Peterson A.T."/>
            <person name="Bhatnagar S."/>
            <person name="McClean A.E."/>
            <person name="Kluepfel D.A."/>
        </authorList>
    </citation>
    <scope>NUCLEOTIDE SEQUENCE [LARGE SCALE GENOMIC DNA]</scope>
    <source>
        <strain evidence="2 3">186</strain>
    </source>
</reference>
<dbReference type="EMBL" id="CP042276">
    <property type="protein sequence ID" value="QDY97668.1"/>
    <property type="molecule type" value="Genomic_DNA"/>
</dbReference>
<protein>
    <submittedName>
        <fullName evidence="2">Uncharacterized protein</fullName>
    </submittedName>
</protein>